<accession>A0AAF0AZH9</accession>
<keyword evidence="3" id="KW-1185">Reference proteome</keyword>
<dbReference type="GeneID" id="80877920"/>
<protein>
    <submittedName>
        <fullName evidence="2">Uncharacterized protein</fullName>
    </submittedName>
</protein>
<organism evidence="2 3">
    <name type="scientific">Schizosaccharomyces osmophilus</name>
    <dbReference type="NCBI Taxonomy" id="2545709"/>
    <lineage>
        <taxon>Eukaryota</taxon>
        <taxon>Fungi</taxon>
        <taxon>Dikarya</taxon>
        <taxon>Ascomycota</taxon>
        <taxon>Taphrinomycotina</taxon>
        <taxon>Schizosaccharomycetes</taxon>
        <taxon>Schizosaccharomycetales</taxon>
        <taxon>Schizosaccharomycetaceae</taxon>
        <taxon>Schizosaccharomyces</taxon>
    </lineage>
</organism>
<evidence type="ECO:0000256" key="1">
    <source>
        <dbReference type="SAM" id="MobiDB-lite"/>
    </source>
</evidence>
<gene>
    <name evidence="2" type="ORF">SOMG_04446</name>
</gene>
<proteinExistence type="predicted"/>
<feature type="region of interest" description="Disordered" evidence="1">
    <location>
        <begin position="1"/>
        <end position="25"/>
    </location>
</feature>
<reference evidence="2 3" key="1">
    <citation type="journal article" date="2023" name="G3 (Bethesda)">
        <title>A high-quality reference genome for the fission yeast Schizosaccharomyces osmophilus.</title>
        <authorList>
            <person name="Jia G.S."/>
            <person name="Zhang W.C."/>
            <person name="Liang Y."/>
            <person name="Liu X.H."/>
            <person name="Rhind N."/>
            <person name="Pidoux A."/>
            <person name="Brysch-Herzberg M."/>
            <person name="Du L.L."/>
        </authorList>
    </citation>
    <scope>NUCLEOTIDE SEQUENCE [LARGE SCALE GENOMIC DNA]</scope>
    <source>
        <strain evidence="2 3">CBS 15793</strain>
    </source>
</reference>
<dbReference type="AlphaFoldDB" id="A0AAF0AZH9"/>
<dbReference type="EMBL" id="CP115613">
    <property type="protein sequence ID" value="WBW75153.1"/>
    <property type="molecule type" value="Genomic_DNA"/>
</dbReference>
<sequence>MKAMKKQRKSFHRPTAGRVCPERTDKDVQENLNSDDEFFIFNDKEWAFHEPVKMSTVEQ</sequence>
<dbReference type="Proteomes" id="UP001212411">
    <property type="component" value="Chromosome 3"/>
</dbReference>
<feature type="compositionally biased region" description="Basic residues" evidence="1">
    <location>
        <begin position="1"/>
        <end position="12"/>
    </location>
</feature>
<dbReference type="KEGG" id="som:SOMG_04446"/>
<dbReference type="RefSeq" id="XP_056039396.1">
    <property type="nucleotide sequence ID" value="XM_056183231.1"/>
</dbReference>
<evidence type="ECO:0000313" key="2">
    <source>
        <dbReference type="EMBL" id="WBW75153.1"/>
    </source>
</evidence>
<evidence type="ECO:0000313" key="3">
    <source>
        <dbReference type="Proteomes" id="UP001212411"/>
    </source>
</evidence>
<name>A0AAF0AZH9_9SCHI</name>